<protein>
    <submittedName>
        <fullName evidence="1">Uncharacterized protein</fullName>
    </submittedName>
</protein>
<reference evidence="1 2" key="1">
    <citation type="journal article" date="2014" name="Int. J. Syst. Evol. Microbiol.">
        <title>Complete genome sequence of Corynebacterium casei LMG S-19264T (=DSM 44701T), isolated from a smear-ripened cheese.</title>
        <authorList>
            <consortium name="US DOE Joint Genome Institute (JGI-PGF)"/>
            <person name="Walter F."/>
            <person name="Albersmeier A."/>
            <person name="Kalinowski J."/>
            <person name="Ruckert C."/>
        </authorList>
    </citation>
    <scope>NUCLEOTIDE SEQUENCE [LARGE SCALE GENOMIC DNA]</scope>
    <source>
        <strain evidence="1 2">KCTC 12285</strain>
    </source>
</reference>
<sequence length="55" mass="6365">MEKEPHHPGYLGCQDIYYVSSIKSIGRIYVQASIDTLLQSSFCKILGSKKYYYKN</sequence>
<keyword evidence="2" id="KW-1185">Reference proteome</keyword>
<dbReference type="Proteomes" id="UP000601108">
    <property type="component" value="Unassembled WGS sequence"/>
</dbReference>
<gene>
    <name evidence="1" type="ORF">GCM10007384_36430</name>
</gene>
<dbReference type="EMBL" id="BMWS01000033">
    <property type="protein sequence ID" value="GGX32206.1"/>
    <property type="molecule type" value="Genomic_DNA"/>
</dbReference>
<accession>A0A918N4T2</accession>
<evidence type="ECO:0000313" key="1">
    <source>
        <dbReference type="EMBL" id="GGX32206.1"/>
    </source>
</evidence>
<comment type="caution">
    <text evidence="1">The sequence shown here is derived from an EMBL/GenBank/DDBJ whole genome shotgun (WGS) entry which is preliminary data.</text>
</comment>
<name>A0A918N4T2_9FLAO</name>
<evidence type="ECO:0000313" key="2">
    <source>
        <dbReference type="Proteomes" id="UP000601108"/>
    </source>
</evidence>
<dbReference type="AlphaFoldDB" id="A0A918N4T2"/>
<organism evidence="1 2">
    <name type="scientific">Aquimarina muelleri</name>
    <dbReference type="NCBI Taxonomy" id="279356"/>
    <lineage>
        <taxon>Bacteria</taxon>
        <taxon>Pseudomonadati</taxon>
        <taxon>Bacteroidota</taxon>
        <taxon>Flavobacteriia</taxon>
        <taxon>Flavobacteriales</taxon>
        <taxon>Flavobacteriaceae</taxon>
        <taxon>Aquimarina</taxon>
    </lineage>
</organism>
<proteinExistence type="predicted"/>